<reference evidence="2 3" key="1">
    <citation type="submission" date="2020-12" db="EMBL/GenBank/DDBJ databases">
        <title>Bacterial novel species Pedobacter sp. SD-b isolated from soil.</title>
        <authorList>
            <person name="Jung H.-Y."/>
        </authorList>
    </citation>
    <scope>NUCLEOTIDE SEQUENCE [LARGE SCALE GENOMIC DNA]</scope>
    <source>
        <strain evidence="2 3">SD-b</strain>
    </source>
</reference>
<evidence type="ECO:0000259" key="1">
    <source>
        <dbReference type="Pfam" id="PF13474"/>
    </source>
</evidence>
<name>A0ABS1BM38_9SPHI</name>
<keyword evidence="3" id="KW-1185">Reference proteome</keyword>
<dbReference type="RefSeq" id="WP_200587233.1">
    <property type="nucleotide sequence ID" value="NZ_JAEHFY010000020.1"/>
</dbReference>
<dbReference type="SUPFAM" id="SSF54427">
    <property type="entry name" value="NTF2-like"/>
    <property type="match status" value="1"/>
</dbReference>
<dbReference type="Gene3D" id="3.10.450.50">
    <property type="match status" value="1"/>
</dbReference>
<organism evidence="2 3">
    <name type="scientific">Pedobacter segetis</name>
    <dbReference type="NCBI Taxonomy" id="2793069"/>
    <lineage>
        <taxon>Bacteria</taxon>
        <taxon>Pseudomonadati</taxon>
        <taxon>Bacteroidota</taxon>
        <taxon>Sphingobacteriia</taxon>
        <taxon>Sphingobacteriales</taxon>
        <taxon>Sphingobacteriaceae</taxon>
        <taxon>Pedobacter</taxon>
    </lineage>
</organism>
<accession>A0ABS1BM38</accession>
<sequence>MNRIVYIILVLGIGIFAYNTLSAKKSHKFDIISEKRNINLMLDSFNVAAAKADYSTYFNFYCDDAIFTGTDAKERWNKKEFMVWAKPFFDRGKAWNFKSLQRHIYFDKTGNLAWFDELLNTQMKICRGSGVLVKQGKSWKIEQYILSATIPNPIMDEVVKMKAGAEDSLMNVLRK</sequence>
<dbReference type="Proteomes" id="UP000660024">
    <property type="component" value="Unassembled WGS sequence"/>
</dbReference>
<comment type="caution">
    <text evidence="2">The sequence shown here is derived from an EMBL/GenBank/DDBJ whole genome shotgun (WGS) entry which is preliminary data.</text>
</comment>
<dbReference type="InterPro" id="IPR037401">
    <property type="entry name" value="SnoaL-like"/>
</dbReference>
<dbReference type="InterPro" id="IPR032710">
    <property type="entry name" value="NTF2-like_dom_sf"/>
</dbReference>
<gene>
    <name evidence="2" type="ORF">I5M32_13405</name>
</gene>
<proteinExistence type="predicted"/>
<evidence type="ECO:0000313" key="2">
    <source>
        <dbReference type="EMBL" id="MBK0383960.1"/>
    </source>
</evidence>
<evidence type="ECO:0000313" key="3">
    <source>
        <dbReference type="Proteomes" id="UP000660024"/>
    </source>
</evidence>
<feature type="domain" description="SnoaL-like" evidence="1">
    <location>
        <begin position="39"/>
        <end position="150"/>
    </location>
</feature>
<dbReference type="EMBL" id="JAEHFY010000020">
    <property type="protein sequence ID" value="MBK0383960.1"/>
    <property type="molecule type" value="Genomic_DNA"/>
</dbReference>
<protein>
    <submittedName>
        <fullName evidence="2">Nuclear transport factor 2 family protein</fullName>
    </submittedName>
</protein>
<dbReference type="Pfam" id="PF13474">
    <property type="entry name" value="SnoaL_3"/>
    <property type="match status" value="1"/>
</dbReference>